<evidence type="ECO:0000313" key="2">
    <source>
        <dbReference type="WBParaSite" id="JU765_v2.g16153.t1"/>
    </source>
</evidence>
<accession>A0AC34QGW9</accession>
<proteinExistence type="predicted"/>
<evidence type="ECO:0000313" key="1">
    <source>
        <dbReference type="Proteomes" id="UP000887576"/>
    </source>
</evidence>
<dbReference type="WBParaSite" id="JU765_v2.g16153.t1">
    <property type="protein sequence ID" value="JU765_v2.g16153.t1"/>
    <property type="gene ID" value="JU765_v2.g16153"/>
</dbReference>
<dbReference type="Proteomes" id="UP000887576">
    <property type="component" value="Unplaced"/>
</dbReference>
<organism evidence="1 2">
    <name type="scientific">Panagrolaimus sp. JU765</name>
    <dbReference type="NCBI Taxonomy" id="591449"/>
    <lineage>
        <taxon>Eukaryota</taxon>
        <taxon>Metazoa</taxon>
        <taxon>Ecdysozoa</taxon>
        <taxon>Nematoda</taxon>
        <taxon>Chromadorea</taxon>
        <taxon>Rhabditida</taxon>
        <taxon>Tylenchina</taxon>
        <taxon>Panagrolaimomorpha</taxon>
        <taxon>Panagrolaimoidea</taxon>
        <taxon>Panagrolaimidae</taxon>
        <taxon>Panagrolaimus</taxon>
    </lineage>
</organism>
<sequence length="157" mass="17504">MEGIQNQKTQAGSGPSAEEKAKAAEEQEKMKTNILTQILQQDAMARLSTLRAAKPERAQQVEAMLINMARSGRIGGKLNDEQFRGLLNQVTDAQPKKTPTVTTSEPGNGCSTKENSNCHVRSSTSSTRFRRRMLRLKHCLKTACYFLKSLYHSFSKN</sequence>
<protein>
    <submittedName>
        <fullName evidence="2">Programmed cell death protein 5</fullName>
    </submittedName>
</protein>
<reference evidence="2" key="1">
    <citation type="submission" date="2022-11" db="UniProtKB">
        <authorList>
            <consortium name="WormBaseParasite"/>
        </authorList>
    </citation>
    <scope>IDENTIFICATION</scope>
</reference>
<name>A0AC34QGW9_9BILA</name>